<protein>
    <submittedName>
        <fullName evidence="1">Msl0258 protein</fullName>
    </submittedName>
</protein>
<evidence type="ECO:0000313" key="2">
    <source>
        <dbReference type="Proteomes" id="UP000000552"/>
    </source>
</evidence>
<name>Q98N79_RHILO</name>
<dbReference type="HOGENOM" id="CLU_3172475_0_0_5"/>
<dbReference type="AlphaFoldDB" id="Q98N79"/>
<evidence type="ECO:0000313" key="1">
    <source>
        <dbReference type="EMBL" id="BAB47882.1"/>
    </source>
</evidence>
<gene>
    <name evidence="1" type="ordered locus">msl0258</name>
</gene>
<reference evidence="1 2" key="1">
    <citation type="journal article" date="2000" name="DNA Res.">
        <title>Complete genome structure of the nitrogen-fixing symbiotic bacterium Mesorhizobium loti.</title>
        <authorList>
            <person name="Kaneko T."/>
            <person name="Nakamura Y."/>
            <person name="Sato S."/>
            <person name="Asamizu E."/>
            <person name="Kato T."/>
            <person name="Sasamoto S."/>
            <person name="Watanabe A."/>
            <person name="Idesawa K."/>
            <person name="Ishikawa A."/>
            <person name="Kawashima K."/>
            <person name="Kimura T."/>
            <person name="Kishida Y."/>
            <person name="Kiyokawa C."/>
            <person name="Kohara M."/>
            <person name="Matsumoto M."/>
            <person name="Matsuno A."/>
            <person name="Mochizuki Y."/>
            <person name="Nakayama S."/>
            <person name="Nakazaki N."/>
            <person name="Shimpo S."/>
            <person name="Sugimoto M."/>
            <person name="Takeuchi C."/>
            <person name="Yamada M."/>
            <person name="Tabata S."/>
        </authorList>
    </citation>
    <scope>NUCLEOTIDE SEQUENCE [LARGE SCALE GENOMIC DNA]</scope>
    <source>
        <strain evidence="2">LMG 29417 / CECT 9101 / MAFF 303099</strain>
    </source>
</reference>
<sequence>MIVKTSSQLEIAPGYAIVEGGQGLVEMEDPLWDFLTTPFPAATSPNR</sequence>
<dbReference type="Proteomes" id="UP000000552">
    <property type="component" value="Chromosome"/>
</dbReference>
<dbReference type="EMBL" id="BA000012">
    <property type="protein sequence ID" value="BAB47882.1"/>
    <property type="molecule type" value="Genomic_DNA"/>
</dbReference>
<proteinExistence type="predicted"/>
<accession>Q98N79</accession>
<organism evidence="1 2">
    <name type="scientific">Mesorhizobium japonicum (strain LMG 29417 / CECT 9101 / MAFF 303099)</name>
    <name type="common">Mesorhizobium loti (strain MAFF 303099)</name>
    <dbReference type="NCBI Taxonomy" id="266835"/>
    <lineage>
        <taxon>Bacteria</taxon>
        <taxon>Pseudomonadati</taxon>
        <taxon>Pseudomonadota</taxon>
        <taxon>Alphaproteobacteria</taxon>
        <taxon>Hyphomicrobiales</taxon>
        <taxon>Phyllobacteriaceae</taxon>
        <taxon>Mesorhizobium</taxon>
    </lineage>
</organism>
<dbReference type="KEGG" id="mlo:msl0258"/>